<sequence length="204" mass="23161">MKFSLKQLFGFKKKITINDIATEDIIREKTQLDYEKKKLVTGIQKGEQRKQQLVLQGAKASSNSERLTLAHEIKTEDKRIKGLLKTQIVLNQRLLALNGLEVIKRNQEILSNTSKGILEKLDIDTLANNIDKIVVGDQINLDKLSRLAEMITAPLEGQDEMEQDGQINEIMALMETMSQTPEKEVNIKSEIDKILQKSSNPDDF</sequence>
<comment type="caution">
    <text evidence="1">The sequence shown here is derived from an EMBL/GenBank/DDBJ whole genome shotgun (WGS) entry which is preliminary data.</text>
</comment>
<evidence type="ECO:0000313" key="1">
    <source>
        <dbReference type="EMBL" id="OGL43849.1"/>
    </source>
</evidence>
<reference evidence="1 2" key="1">
    <citation type="journal article" date="2016" name="Nat. Commun.">
        <title>Thousands of microbial genomes shed light on interconnected biogeochemical processes in an aquifer system.</title>
        <authorList>
            <person name="Anantharaman K."/>
            <person name="Brown C.T."/>
            <person name="Hug L.A."/>
            <person name="Sharon I."/>
            <person name="Castelle C.J."/>
            <person name="Probst A.J."/>
            <person name="Thomas B.C."/>
            <person name="Singh A."/>
            <person name="Wilkins M.J."/>
            <person name="Karaoz U."/>
            <person name="Brodie E.L."/>
            <person name="Williams K.H."/>
            <person name="Hubbard S.S."/>
            <person name="Banfield J.F."/>
        </authorList>
    </citation>
    <scope>NUCLEOTIDE SEQUENCE [LARGE SCALE GENOMIC DNA]</scope>
</reference>
<gene>
    <name evidence="1" type="ORF">A2161_19050</name>
</gene>
<protein>
    <submittedName>
        <fullName evidence="1">Uncharacterized protein</fullName>
    </submittedName>
</protein>
<dbReference type="EMBL" id="MGDD01000252">
    <property type="protein sequence ID" value="OGL43849.1"/>
    <property type="molecule type" value="Genomic_DNA"/>
</dbReference>
<dbReference type="AlphaFoldDB" id="A0A1F7RQL8"/>
<organism evidence="1 2">
    <name type="scientific">Candidatus Schekmanbacteria bacterium RBG_13_48_7</name>
    <dbReference type="NCBI Taxonomy" id="1817878"/>
    <lineage>
        <taxon>Bacteria</taxon>
        <taxon>Candidatus Schekmaniibacteriota</taxon>
    </lineage>
</organism>
<accession>A0A1F7RQL8</accession>
<dbReference type="Proteomes" id="UP000179266">
    <property type="component" value="Unassembled WGS sequence"/>
</dbReference>
<proteinExistence type="predicted"/>
<evidence type="ECO:0000313" key="2">
    <source>
        <dbReference type="Proteomes" id="UP000179266"/>
    </source>
</evidence>
<name>A0A1F7RQL8_9BACT</name>